<dbReference type="AlphaFoldDB" id="A0AAV9U195"/>
<evidence type="ECO:0000313" key="2">
    <source>
        <dbReference type="Proteomes" id="UP001373714"/>
    </source>
</evidence>
<comment type="caution">
    <text evidence="1">The sequence shown here is derived from an EMBL/GenBank/DDBJ whole genome shotgun (WGS) entry which is preliminary data.</text>
</comment>
<evidence type="ECO:0000313" key="1">
    <source>
        <dbReference type="EMBL" id="KAK6333717.1"/>
    </source>
</evidence>
<dbReference type="EMBL" id="JAVHNS010000016">
    <property type="protein sequence ID" value="KAK6333717.1"/>
    <property type="molecule type" value="Genomic_DNA"/>
</dbReference>
<reference evidence="1 2" key="1">
    <citation type="submission" date="2019-10" db="EMBL/GenBank/DDBJ databases">
        <authorList>
            <person name="Palmer J.M."/>
        </authorList>
    </citation>
    <scope>NUCLEOTIDE SEQUENCE [LARGE SCALE GENOMIC DNA]</scope>
    <source>
        <strain evidence="1 2">TWF730</strain>
    </source>
</reference>
<dbReference type="Proteomes" id="UP001373714">
    <property type="component" value="Unassembled WGS sequence"/>
</dbReference>
<sequence>MWQPKSLRKQEQFLVWYKIEKAQKRRKKRKEKRWYTVVLYLYRVKRRGRKADDAKEISTERLVRIIYKKTKGRKSNGSQVLKWRQPCATVGRNIKETMEKKQKKKRS</sequence>
<keyword evidence="2" id="KW-1185">Reference proteome</keyword>
<accession>A0AAV9U195</accession>
<gene>
    <name evidence="1" type="ORF">TWF730_003900</name>
</gene>
<organism evidence="1 2">
    <name type="scientific">Orbilia blumenaviensis</name>
    <dbReference type="NCBI Taxonomy" id="1796055"/>
    <lineage>
        <taxon>Eukaryota</taxon>
        <taxon>Fungi</taxon>
        <taxon>Dikarya</taxon>
        <taxon>Ascomycota</taxon>
        <taxon>Pezizomycotina</taxon>
        <taxon>Orbiliomycetes</taxon>
        <taxon>Orbiliales</taxon>
        <taxon>Orbiliaceae</taxon>
        <taxon>Orbilia</taxon>
    </lineage>
</organism>
<protein>
    <submittedName>
        <fullName evidence="1">Uncharacterized protein</fullName>
    </submittedName>
</protein>
<proteinExistence type="predicted"/>
<name>A0AAV9U195_9PEZI</name>